<evidence type="ECO:0000256" key="1">
    <source>
        <dbReference type="PROSITE-ProRule" id="PRU00042"/>
    </source>
</evidence>
<keyword evidence="1" id="KW-0479">Metal-binding</keyword>
<keyword evidence="1" id="KW-0863">Zinc-finger</keyword>
<keyword evidence="4" id="KW-1185">Reference proteome</keyword>
<accession>A0ABQ9H2G4</accession>
<dbReference type="InterPro" id="IPR036236">
    <property type="entry name" value="Znf_C2H2_sf"/>
</dbReference>
<keyword evidence="1" id="KW-0862">Zinc</keyword>
<dbReference type="EMBL" id="JARBHB010000007">
    <property type="protein sequence ID" value="KAJ8878465.1"/>
    <property type="molecule type" value="Genomic_DNA"/>
</dbReference>
<name>A0ABQ9H2G4_9NEOP</name>
<evidence type="ECO:0000259" key="2">
    <source>
        <dbReference type="PROSITE" id="PS50157"/>
    </source>
</evidence>
<dbReference type="InterPro" id="IPR013087">
    <property type="entry name" value="Znf_C2H2_type"/>
</dbReference>
<dbReference type="SMART" id="SM00355">
    <property type="entry name" value="ZnF_C2H2"/>
    <property type="match status" value="1"/>
</dbReference>
<dbReference type="Gene3D" id="3.30.160.60">
    <property type="entry name" value="Classic Zinc Finger"/>
    <property type="match status" value="1"/>
</dbReference>
<dbReference type="SUPFAM" id="SSF57667">
    <property type="entry name" value="beta-beta-alpha zinc fingers"/>
    <property type="match status" value="1"/>
</dbReference>
<organism evidence="3 4">
    <name type="scientific">Dryococelus australis</name>
    <dbReference type="NCBI Taxonomy" id="614101"/>
    <lineage>
        <taxon>Eukaryota</taxon>
        <taxon>Metazoa</taxon>
        <taxon>Ecdysozoa</taxon>
        <taxon>Arthropoda</taxon>
        <taxon>Hexapoda</taxon>
        <taxon>Insecta</taxon>
        <taxon>Pterygota</taxon>
        <taxon>Neoptera</taxon>
        <taxon>Polyneoptera</taxon>
        <taxon>Phasmatodea</taxon>
        <taxon>Verophasmatodea</taxon>
        <taxon>Anareolatae</taxon>
        <taxon>Phasmatidae</taxon>
        <taxon>Eurycanthinae</taxon>
        <taxon>Dryococelus</taxon>
    </lineage>
</organism>
<dbReference type="Proteomes" id="UP001159363">
    <property type="component" value="Chromosome 6"/>
</dbReference>
<comment type="caution">
    <text evidence="3">The sequence shown here is derived from an EMBL/GenBank/DDBJ whole genome shotgun (WGS) entry which is preliminary data.</text>
</comment>
<reference evidence="3 4" key="1">
    <citation type="submission" date="2023-02" db="EMBL/GenBank/DDBJ databases">
        <title>LHISI_Scaffold_Assembly.</title>
        <authorList>
            <person name="Stuart O.P."/>
            <person name="Cleave R."/>
            <person name="Magrath M.J.L."/>
            <person name="Mikheyev A.S."/>
        </authorList>
    </citation>
    <scope>NUCLEOTIDE SEQUENCE [LARGE SCALE GENOMIC DNA]</scope>
    <source>
        <strain evidence="3">Daus_M_001</strain>
        <tissue evidence="3">Leg muscle</tissue>
    </source>
</reference>
<dbReference type="PROSITE" id="PS50157">
    <property type="entry name" value="ZINC_FINGER_C2H2_2"/>
    <property type="match status" value="1"/>
</dbReference>
<sequence>MGDYPVTSFLRMHKQNKESGYQDWTSIFMCSVCGKQFLKRQYLSKHMAVHKGQTECPICHKILSRVDHDFTGDRLRLYVLHMYGFDDGDIHYGCQLTEIVVFRLAQDTTGCVRAWSMAG</sequence>
<feature type="domain" description="C2H2-type" evidence="2">
    <location>
        <begin position="28"/>
        <end position="55"/>
    </location>
</feature>
<evidence type="ECO:0000313" key="3">
    <source>
        <dbReference type="EMBL" id="KAJ8878465.1"/>
    </source>
</evidence>
<protein>
    <recommendedName>
        <fullName evidence="2">C2H2-type domain-containing protein</fullName>
    </recommendedName>
</protein>
<gene>
    <name evidence="3" type="ORF">PR048_019043</name>
</gene>
<dbReference type="PROSITE" id="PS00028">
    <property type="entry name" value="ZINC_FINGER_C2H2_1"/>
    <property type="match status" value="1"/>
</dbReference>
<evidence type="ECO:0000313" key="4">
    <source>
        <dbReference type="Proteomes" id="UP001159363"/>
    </source>
</evidence>
<proteinExistence type="predicted"/>